<protein>
    <submittedName>
        <fullName evidence="2">Putative membrane protein</fullName>
    </submittedName>
</protein>
<dbReference type="EMBL" id="LN997846">
    <property type="protein sequence ID" value="CUW35335.1"/>
    <property type="molecule type" value="Genomic_DNA"/>
</dbReference>
<keyword evidence="1" id="KW-0812">Transmembrane</keyword>
<dbReference type="Proteomes" id="UP000066661">
    <property type="component" value="Chromosome I"/>
</dbReference>
<evidence type="ECO:0000313" key="2">
    <source>
        <dbReference type="EMBL" id="CUW35335.1"/>
    </source>
</evidence>
<feature type="transmembrane region" description="Helical" evidence="1">
    <location>
        <begin position="68"/>
        <end position="90"/>
    </location>
</feature>
<reference evidence="2 3" key="1">
    <citation type="submission" date="2015-12" db="EMBL/GenBank/DDBJ databases">
        <authorList>
            <person name="Wibberg D."/>
        </authorList>
    </citation>
    <scope>NUCLEOTIDE SEQUENCE [LARGE SCALE GENOMIC DNA]</scope>
    <source>
        <strain evidence="2">R2091</strain>
    </source>
</reference>
<proteinExistence type="predicted"/>
<organism evidence="2 3">
    <name type="scientific">Acinetobacter baumannii</name>
    <dbReference type="NCBI Taxonomy" id="470"/>
    <lineage>
        <taxon>Bacteria</taxon>
        <taxon>Pseudomonadati</taxon>
        <taxon>Pseudomonadota</taxon>
        <taxon>Gammaproteobacteria</taxon>
        <taxon>Moraxellales</taxon>
        <taxon>Moraxellaceae</taxon>
        <taxon>Acinetobacter</taxon>
        <taxon>Acinetobacter calcoaceticus/baumannii complex</taxon>
    </lineage>
</organism>
<evidence type="ECO:0000256" key="1">
    <source>
        <dbReference type="SAM" id="Phobius"/>
    </source>
</evidence>
<evidence type="ECO:0000313" key="3">
    <source>
        <dbReference type="Proteomes" id="UP000066661"/>
    </source>
</evidence>
<keyword evidence="1" id="KW-0472">Membrane</keyword>
<dbReference type="AlphaFoldDB" id="A0A7U7Q8K6"/>
<name>A0A7U7Q8K6_ACIBA</name>
<gene>
    <name evidence="2" type="ORF">ABR2091_1933</name>
</gene>
<sequence>MIIKKNFLFRTYFYSAHHNFSLPSSSISIQTGQYSSLLSINHTCTPPRCSHDSADIGKIKLKSDKISVISPSLILLFLANFSLFSEISFLNKLKKNSFFKSKLFMRLTDKPLFHSRLSIASHNHPK</sequence>
<keyword evidence="1" id="KW-1133">Transmembrane helix</keyword>
<accession>A0A7U7Q8K6</accession>